<evidence type="ECO:0000313" key="3">
    <source>
        <dbReference type="EMBL" id="WZP15687.1"/>
    </source>
</evidence>
<accession>A0ABZ2ZV24</accession>
<keyword evidence="4" id="KW-1185">Reference proteome</keyword>
<dbReference type="InterPro" id="IPR029058">
    <property type="entry name" value="AB_hydrolase_fold"/>
</dbReference>
<dbReference type="GO" id="GO:0016787">
    <property type="term" value="F:hydrolase activity"/>
    <property type="evidence" value="ECO:0007669"/>
    <property type="project" value="UniProtKB-KW"/>
</dbReference>
<proteinExistence type="inferred from homology"/>
<dbReference type="Proteomes" id="UP001448858">
    <property type="component" value="Chromosome"/>
</dbReference>
<gene>
    <name evidence="3" type="ORF">AAE021_16285</name>
</gene>
<feature type="domain" description="AB hydrolase-1" evidence="2">
    <location>
        <begin position="28"/>
        <end position="262"/>
    </location>
</feature>
<evidence type="ECO:0000256" key="1">
    <source>
        <dbReference type="ARBA" id="ARBA00008645"/>
    </source>
</evidence>
<comment type="similarity">
    <text evidence="1">Belongs to the AB hydrolase superfamily.</text>
</comment>
<keyword evidence="3" id="KW-0378">Hydrolase</keyword>
<dbReference type="InterPro" id="IPR000073">
    <property type="entry name" value="AB_hydrolase_1"/>
</dbReference>
<sequence>MEQGNVLVRNNVRLLGPAKGPVLMLAQGFGCDQVVWHRILPFLRDCRIVLFDHAGTGGADLAAYSFEKYSSLTGYLDDLTEILDVLDLRDVTLVGHTVAGMMGISAAAAGNPRISRLVLIGTSACYRNVVADGYIGGLAEGDIKQVLDAVSMNFPLWAAAMAPSMIGQPAGSVLTEEFTANICRLQPEYVRDFLQVSLQTDIRHLLPNLQIPVLLLQTPDDPLTPAFAARYLHEHLSNSVTLHLHAKGNMPHVTAPRETAEAVLRYLYSSTHVLP</sequence>
<evidence type="ECO:0000259" key="2">
    <source>
        <dbReference type="Pfam" id="PF12697"/>
    </source>
</evidence>
<organism evidence="3 4">
    <name type="scientific">Arthrobacter citreus</name>
    <dbReference type="NCBI Taxonomy" id="1670"/>
    <lineage>
        <taxon>Bacteria</taxon>
        <taxon>Bacillati</taxon>
        <taxon>Actinomycetota</taxon>
        <taxon>Actinomycetes</taxon>
        <taxon>Micrococcales</taxon>
        <taxon>Micrococcaceae</taxon>
        <taxon>Arthrobacter</taxon>
    </lineage>
</organism>
<reference evidence="3 4" key="1">
    <citation type="submission" date="2024-04" db="EMBL/GenBank/DDBJ databases">
        <title>Arthrobacter sp. from Plains bison fecal sample.</title>
        <authorList>
            <person name="Ruzzini A."/>
        </authorList>
    </citation>
    <scope>NUCLEOTIDE SEQUENCE [LARGE SCALE GENOMIC DNA]</scope>
    <source>
        <strain evidence="3 4">EINP1</strain>
    </source>
</reference>
<dbReference type="PANTHER" id="PTHR43039">
    <property type="entry name" value="ESTERASE-RELATED"/>
    <property type="match status" value="1"/>
</dbReference>
<dbReference type="Gene3D" id="3.40.50.1820">
    <property type="entry name" value="alpha/beta hydrolase"/>
    <property type="match status" value="1"/>
</dbReference>
<dbReference type="SUPFAM" id="SSF53474">
    <property type="entry name" value="alpha/beta-Hydrolases"/>
    <property type="match status" value="1"/>
</dbReference>
<dbReference type="RefSeq" id="WP_342023340.1">
    <property type="nucleotide sequence ID" value="NZ_CP151657.1"/>
</dbReference>
<dbReference type="Pfam" id="PF12697">
    <property type="entry name" value="Abhydrolase_6"/>
    <property type="match status" value="1"/>
</dbReference>
<evidence type="ECO:0000313" key="4">
    <source>
        <dbReference type="Proteomes" id="UP001448858"/>
    </source>
</evidence>
<protein>
    <submittedName>
        <fullName evidence="3">Alpha/beta hydrolase</fullName>
    </submittedName>
</protein>
<name>A0ABZ2ZV24_9MICC</name>
<dbReference type="EMBL" id="CP151657">
    <property type="protein sequence ID" value="WZP15687.1"/>
    <property type="molecule type" value="Genomic_DNA"/>
</dbReference>